<keyword evidence="2" id="KW-0812">Transmembrane</keyword>
<evidence type="ECO:0000256" key="1">
    <source>
        <dbReference type="SAM" id="MobiDB-lite"/>
    </source>
</evidence>
<feature type="transmembrane region" description="Helical" evidence="2">
    <location>
        <begin position="57"/>
        <end position="76"/>
    </location>
</feature>
<feature type="compositionally biased region" description="Acidic residues" evidence="1">
    <location>
        <begin position="277"/>
        <end position="288"/>
    </location>
</feature>
<evidence type="ECO:0000256" key="2">
    <source>
        <dbReference type="SAM" id="Phobius"/>
    </source>
</evidence>
<gene>
    <name evidence="3" type="ORF">BU16DRAFT_278437</name>
</gene>
<organism evidence="3 4">
    <name type="scientific">Lophium mytilinum</name>
    <dbReference type="NCBI Taxonomy" id="390894"/>
    <lineage>
        <taxon>Eukaryota</taxon>
        <taxon>Fungi</taxon>
        <taxon>Dikarya</taxon>
        <taxon>Ascomycota</taxon>
        <taxon>Pezizomycotina</taxon>
        <taxon>Dothideomycetes</taxon>
        <taxon>Pleosporomycetidae</taxon>
        <taxon>Mytilinidiales</taxon>
        <taxon>Mytilinidiaceae</taxon>
        <taxon>Lophium</taxon>
    </lineage>
</organism>
<dbReference type="OrthoDB" id="3945378at2759"/>
<sequence length="326" mass="36557">MHSKMDYHSAISQRAPVCGYEGKADLYGLGVRLGLYLQLLAATLVAQCLPASRNRRFFRIASAALGASTFIVLAMQATKRQVFGVEVNTILWVLGLQLMGTATPPSVISIDFLALAKSTVLYFPLAIFQLWFFFHGLDVLPRTECPDEYAFFFAKVSLWHWFRKLSEAFSILMILGYTLFFVLIFSARKAFREAGEANAESQAASNKHPVRQFLGAIMYYGFASIFTIMPAELTIKWNKVRGVNRIDSVSQLVPFVLGLGQLLDVLYRIAKKVNGENVEEAEDPDDTDTNSRCPVRDRHKSISNSSKEPSEAVEEEHELLGRQPND</sequence>
<keyword evidence="2" id="KW-1133">Transmembrane helix</keyword>
<accession>A0A6A6R571</accession>
<feature type="transmembrane region" description="Helical" evidence="2">
    <location>
        <begin position="82"/>
        <end position="100"/>
    </location>
</feature>
<name>A0A6A6R571_9PEZI</name>
<feature type="region of interest" description="Disordered" evidence="1">
    <location>
        <begin position="277"/>
        <end position="326"/>
    </location>
</feature>
<feature type="transmembrane region" description="Helical" evidence="2">
    <location>
        <begin position="112"/>
        <end position="134"/>
    </location>
</feature>
<keyword evidence="4" id="KW-1185">Reference proteome</keyword>
<dbReference type="EMBL" id="MU004184">
    <property type="protein sequence ID" value="KAF2499626.1"/>
    <property type="molecule type" value="Genomic_DNA"/>
</dbReference>
<evidence type="ECO:0000313" key="4">
    <source>
        <dbReference type="Proteomes" id="UP000799750"/>
    </source>
</evidence>
<evidence type="ECO:0000313" key="3">
    <source>
        <dbReference type="EMBL" id="KAF2499626.1"/>
    </source>
</evidence>
<reference evidence="3" key="1">
    <citation type="journal article" date="2020" name="Stud. Mycol.">
        <title>101 Dothideomycetes genomes: a test case for predicting lifestyles and emergence of pathogens.</title>
        <authorList>
            <person name="Haridas S."/>
            <person name="Albert R."/>
            <person name="Binder M."/>
            <person name="Bloem J."/>
            <person name="Labutti K."/>
            <person name="Salamov A."/>
            <person name="Andreopoulos B."/>
            <person name="Baker S."/>
            <person name="Barry K."/>
            <person name="Bills G."/>
            <person name="Bluhm B."/>
            <person name="Cannon C."/>
            <person name="Castanera R."/>
            <person name="Culley D."/>
            <person name="Daum C."/>
            <person name="Ezra D."/>
            <person name="Gonzalez J."/>
            <person name="Henrissat B."/>
            <person name="Kuo A."/>
            <person name="Liang C."/>
            <person name="Lipzen A."/>
            <person name="Lutzoni F."/>
            <person name="Magnuson J."/>
            <person name="Mondo S."/>
            <person name="Nolan M."/>
            <person name="Ohm R."/>
            <person name="Pangilinan J."/>
            <person name="Park H.-J."/>
            <person name="Ramirez L."/>
            <person name="Alfaro M."/>
            <person name="Sun H."/>
            <person name="Tritt A."/>
            <person name="Yoshinaga Y."/>
            <person name="Zwiers L.-H."/>
            <person name="Turgeon B."/>
            <person name="Goodwin S."/>
            <person name="Spatafora J."/>
            <person name="Crous P."/>
            <person name="Grigoriev I."/>
        </authorList>
    </citation>
    <scope>NUCLEOTIDE SEQUENCE</scope>
    <source>
        <strain evidence="3">CBS 269.34</strain>
    </source>
</reference>
<keyword evidence="2" id="KW-0472">Membrane</keyword>
<protein>
    <submittedName>
        <fullName evidence="3">Uncharacterized protein</fullName>
    </submittedName>
</protein>
<dbReference type="AlphaFoldDB" id="A0A6A6R571"/>
<dbReference type="Proteomes" id="UP000799750">
    <property type="component" value="Unassembled WGS sequence"/>
</dbReference>
<feature type="transmembrane region" description="Helical" evidence="2">
    <location>
        <begin position="168"/>
        <end position="191"/>
    </location>
</feature>
<proteinExistence type="predicted"/>
<feature type="transmembrane region" description="Helical" evidence="2">
    <location>
        <begin position="212"/>
        <end position="229"/>
    </location>
</feature>